<dbReference type="InterPro" id="IPR042188">
    <property type="entry name" value="MmgE/PrpD_sf_2"/>
</dbReference>
<dbReference type="Proteomes" id="UP000194151">
    <property type="component" value="Chromosome"/>
</dbReference>
<evidence type="ECO:0000259" key="2">
    <source>
        <dbReference type="Pfam" id="PF03972"/>
    </source>
</evidence>
<dbReference type="GO" id="GO:0016829">
    <property type="term" value="F:lyase activity"/>
    <property type="evidence" value="ECO:0007669"/>
    <property type="project" value="InterPro"/>
</dbReference>
<feature type="domain" description="MmgE/PrpD N-terminal" evidence="2">
    <location>
        <begin position="16"/>
        <end position="254"/>
    </location>
</feature>
<evidence type="ECO:0000313" key="5">
    <source>
        <dbReference type="Proteomes" id="UP000194151"/>
    </source>
</evidence>
<dbReference type="Gene3D" id="3.30.1330.120">
    <property type="entry name" value="2-methylcitrate dehydratase PrpD"/>
    <property type="match status" value="1"/>
</dbReference>
<dbReference type="Pfam" id="PF19305">
    <property type="entry name" value="MmgE_PrpD_C"/>
    <property type="match status" value="1"/>
</dbReference>
<keyword evidence="5" id="KW-1185">Reference proteome</keyword>
<dbReference type="InterPro" id="IPR005656">
    <property type="entry name" value="MmgE_PrpD"/>
</dbReference>
<dbReference type="STRING" id="1416806.CAL12_21780"/>
<dbReference type="SUPFAM" id="SSF103378">
    <property type="entry name" value="2-methylcitrate dehydratase PrpD"/>
    <property type="match status" value="1"/>
</dbReference>
<gene>
    <name evidence="4" type="ORF">CAL12_21780</name>
</gene>
<evidence type="ECO:0000259" key="3">
    <source>
        <dbReference type="Pfam" id="PF19305"/>
    </source>
</evidence>
<protein>
    <submittedName>
        <fullName evidence="4">2-methylcitrate dehydratase</fullName>
    </submittedName>
</protein>
<reference evidence="4 5" key="1">
    <citation type="submission" date="2017-05" db="EMBL/GenBank/DDBJ databases">
        <title>Complete and WGS of Bordetella genogroups.</title>
        <authorList>
            <person name="Spilker T."/>
            <person name="LiPuma J."/>
        </authorList>
    </citation>
    <scope>NUCLEOTIDE SEQUENCE [LARGE SCALE GENOMIC DNA]</scope>
    <source>
        <strain evidence="4 5">AU19157</strain>
    </source>
</reference>
<dbReference type="InterPro" id="IPR045336">
    <property type="entry name" value="MmgE_PrpD_N"/>
</dbReference>
<sequence length="455" mass="49267">MTTSTLTPDQQEVTRILARFLVGSRYEDLPAEVVHEASRGLLNWYGCALGASRHATVQAALDAYQPFFGAAQAQIVGRPDRADILHAALLNGISSHVLDFDDTHYRAVHPSAPVLPAVLALCEWRRFSGRDLVHAYVLGVEAEIRIGLSVFPEHYDRGWHITGTAGVFGAAAAAGKLLGLDEERMAWALGIAATQSAGLREMFGSMCKSLHPGKAAQNGLGAALMAQHGYTSSTRALEAKRGFGRVMSDRFDPEVITGNLGGQYELMRNMYKPFACGLVQHAVIDGCLQLRKEYGLRPDQIEAVHATVGPLVMELTAKTEPRTGLEGKFSVYHALAAALVYGAAGEAQFSTQSVLDPAVVALRQRVTTTLDPHMRKLEGRVRIVLKDGRELDRHVPEALGTLARPMSDADLEEKFHGLASEVMQRDQAQRLADACWKVAAMPDAGEVARLGATAR</sequence>
<dbReference type="InterPro" id="IPR036148">
    <property type="entry name" value="MmgE/PrpD_sf"/>
</dbReference>
<dbReference type="Pfam" id="PF03972">
    <property type="entry name" value="MmgE_PrpD_N"/>
    <property type="match status" value="1"/>
</dbReference>
<dbReference type="KEGG" id="bgv:CAL12_21780"/>
<dbReference type="PANTHER" id="PTHR16943">
    <property type="entry name" value="2-METHYLCITRATE DEHYDRATASE-RELATED"/>
    <property type="match status" value="1"/>
</dbReference>
<evidence type="ECO:0000313" key="4">
    <source>
        <dbReference type="EMBL" id="ARP83187.1"/>
    </source>
</evidence>
<feature type="domain" description="MmgE/PrpD C-terminal" evidence="3">
    <location>
        <begin position="274"/>
        <end position="437"/>
    </location>
</feature>
<dbReference type="OrthoDB" id="9797528at2"/>
<dbReference type="AlphaFoldDB" id="A0A1W6YQ54"/>
<dbReference type="PANTHER" id="PTHR16943:SF8">
    <property type="entry name" value="2-METHYLCITRATE DEHYDRATASE"/>
    <property type="match status" value="1"/>
</dbReference>
<dbReference type="InterPro" id="IPR042183">
    <property type="entry name" value="MmgE/PrpD_sf_1"/>
</dbReference>
<name>A0A1W6YQ54_9BORD</name>
<dbReference type="InterPro" id="IPR045337">
    <property type="entry name" value="MmgE_PrpD_C"/>
</dbReference>
<evidence type="ECO:0000256" key="1">
    <source>
        <dbReference type="ARBA" id="ARBA00006174"/>
    </source>
</evidence>
<dbReference type="EMBL" id="CP021108">
    <property type="protein sequence ID" value="ARP83187.1"/>
    <property type="molecule type" value="Genomic_DNA"/>
</dbReference>
<dbReference type="RefSeq" id="WP_086066525.1">
    <property type="nucleotide sequence ID" value="NZ_CP021108.1"/>
</dbReference>
<proteinExistence type="inferred from homology"/>
<comment type="similarity">
    <text evidence="1">Belongs to the PrpD family.</text>
</comment>
<accession>A0A1W6YQ54</accession>
<dbReference type="Gene3D" id="1.10.4100.10">
    <property type="entry name" value="2-methylcitrate dehydratase PrpD"/>
    <property type="match status" value="1"/>
</dbReference>
<organism evidence="4 5">
    <name type="scientific">Bordetella genomosp. 8</name>
    <dbReference type="NCBI Taxonomy" id="1416806"/>
    <lineage>
        <taxon>Bacteria</taxon>
        <taxon>Pseudomonadati</taxon>
        <taxon>Pseudomonadota</taxon>
        <taxon>Betaproteobacteria</taxon>
        <taxon>Burkholderiales</taxon>
        <taxon>Alcaligenaceae</taxon>
        <taxon>Bordetella</taxon>
    </lineage>
</organism>